<dbReference type="InterPro" id="IPR013785">
    <property type="entry name" value="Aldolase_TIM"/>
</dbReference>
<dbReference type="SUPFAM" id="SSF102114">
    <property type="entry name" value="Radical SAM enzymes"/>
    <property type="match status" value="1"/>
</dbReference>
<dbReference type="SFLD" id="SFLDF00281">
    <property type="entry name" value="FeMo_cofactor_biosynthesis_pro"/>
    <property type="match status" value="1"/>
</dbReference>
<dbReference type="InterPro" id="IPR006638">
    <property type="entry name" value="Elp3/MiaA/NifB-like_rSAM"/>
</dbReference>
<dbReference type="Gene3D" id="3.30.420.130">
    <property type="entry name" value="Dinitrogenase iron-molybdenum cofactor biosynthesis domain"/>
    <property type="match status" value="1"/>
</dbReference>
<reference evidence="14 15" key="2">
    <citation type="journal article" date="2012" name="Stand. Genomic Sci.">
        <title>Complete Genome Sequence of Clostridium clariflavum DSM 19732.</title>
        <authorList>
            <person name="Izquierdo J.A."/>
            <person name="Goodwin L."/>
            <person name="Davenport K.W."/>
            <person name="Teshima H."/>
            <person name="Bruce D."/>
            <person name="Detter C."/>
            <person name="Tapia R."/>
            <person name="Han S."/>
            <person name="Land M."/>
            <person name="Hauser L."/>
            <person name="Jeffries C.D."/>
            <person name="Han J."/>
            <person name="Pitluck S."/>
            <person name="Nolan M."/>
            <person name="Chen A."/>
            <person name="Huntemann M."/>
            <person name="Mavromatis K."/>
            <person name="Mikhailova N."/>
            <person name="Liolios K."/>
            <person name="Woyke T."/>
            <person name="Lynd L.R."/>
        </authorList>
    </citation>
    <scope>NUCLEOTIDE SEQUENCE [LARGE SCALE GENOMIC DNA]</scope>
    <source>
        <strain evidence="15">DSM 19732 / NBRC 101661 / EBR45</strain>
    </source>
</reference>
<comment type="cofactor">
    <cofactor evidence="1">
        <name>[4Fe-4S] cluster</name>
        <dbReference type="ChEBI" id="CHEBI:49883"/>
    </cofactor>
</comment>
<comment type="similarity">
    <text evidence="12">Belongs to the NifD/NifK/NifE/NifN family.</text>
</comment>
<dbReference type="eggNOG" id="COG0535">
    <property type="taxonomic scope" value="Bacteria"/>
</dbReference>
<reference evidence="15" key="1">
    <citation type="submission" date="2011-12" db="EMBL/GenBank/DDBJ databases">
        <title>Complete sequence of Clostridium clariflavum DSM 19732.</title>
        <authorList>
            <consortium name="US DOE Joint Genome Institute"/>
            <person name="Lucas S."/>
            <person name="Han J."/>
            <person name="Lapidus A."/>
            <person name="Cheng J.-F."/>
            <person name="Goodwin L."/>
            <person name="Pitluck S."/>
            <person name="Peters L."/>
            <person name="Teshima H."/>
            <person name="Detter J.C."/>
            <person name="Han C."/>
            <person name="Tapia R."/>
            <person name="Land M."/>
            <person name="Hauser L."/>
            <person name="Kyrpides N."/>
            <person name="Ivanova N."/>
            <person name="Pagani I."/>
            <person name="Kitzmiller T."/>
            <person name="Lynd L."/>
            <person name="Izquierdo J."/>
            <person name="Woyke T."/>
        </authorList>
    </citation>
    <scope>NUCLEOTIDE SEQUENCE [LARGE SCALE GENOMIC DNA]</scope>
    <source>
        <strain evidence="15">DSM 19732 / NBRC 101661 / EBR45</strain>
    </source>
</reference>
<keyword evidence="15" id="KW-1185">Reference proteome</keyword>
<keyword evidence="6" id="KW-0479">Metal-binding</keyword>
<dbReference type="Gene3D" id="1.20.89.10">
    <property type="entry name" value="Nitrogenase Molybdenum-iron Protein, subunit B, domain 4"/>
    <property type="match status" value="1"/>
</dbReference>
<dbReference type="PROSITE" id="PS00699">
    <property type="entry name" value="NITROGENASE_1_1"/>
    <property type="match status" value="1"/>
</dbReference>
<dbReference type="UniPathway" id="UPA00782"/>
<evidence type="ECO:0000256" key="1">
    <source>
        <dbReference type="ARBA" id="ARBA00001966"/>
    </source>
</evidence>
<sequence length="900" mass="100711" precursor="true">MKNRNFVNLNINPCKMCMPMGAALALKGIENSMLMLHGSQGCSTYIRRHMAGHYNEPIDIASSSLNEEGTVYGGSANLKKGLMNVIKLYNPDIIGVATTCLAETIGEDIRRIIQEFYDENLEEGLSINRVKILPICTPGYGGTHFEGYYAALTSLVKELAKKCESTGKVNIIMGSMNPGDVRNIKRILESFNIDYTMFPDVSDTLDAPYRREYKRIPDGGTKLEDIEKMAGAKATVEIGLTVPDKLSPGLYLEKEFGVPLYRCAMPVGIHATDAFIDILRKISGKEMPKELLNDRGRLIDAMIDSHKFNGEGRAVIFGEPELCYAVSMLCMENGVKPVLIATGAESQSLKSLLENNFTDEEVTVLDDTDFDTIRDYAVKLEANILIGNSDGKVITEKEGIPLVRVGFPVHDRVGGQRKVITGYNGTLNLLDEITNTLLEKKYSGYRERTYNLYFKEYKESGINTDKDKTRQVTTIKSDVDRKIYNLEKTEKHPCFTAGNCKIARMHIPVAPKCNIQCNYCNRKYDCQNESRPGVTSEVLSPQEALNKFLKVKEKLQNLKVVGIAGPGDALANFENTKKTIELIKEADPEIVVCLSTNGLMLPFYADDLIEAGVSHVTVTINAIDPEIGAKIYKYVNFRGKRLTGREGAEVIIKNQLSGLKYLSERGVVCKVNIVLIKGINDGHVEEVVRKVKECGAYITNIMPLIPAKGTAFEKMPLVSNKELNEVRKRCEVYIKQMYHCRQCRADAIGTLERDVSPEFGAINCSKVNDTDLEKQKFKYYTFAVATGSGIYIDKHFGHVEEFYIFNYWLGNVSFLEKRTVNKYCNGFDDCDNEESKIDRIINALSDCDGVLTLRIGYNLQKKLEEVGIRVFQTCGTIEEGIRFAVSELNSQKEETKGERV</sequence>
<evidence type="ECO:0000259" key="13">
    <source>
        <dbReference type="PROSITE" id="PS51918"/>
    </source>
</evidence>
<evidence type="ECO:0000256" key="7">
    <source>
        <dbReference type="ARBA" id="ARBA00023004"/>
    </source>
</evidence>
<keyword evidence="8" id="KW-0411">Iron-sulfur</keyword>
<dbReference type="InterPro" id="IPR000318">
    <property type="entry name" value="Nase_comp1_CS"/>
</dbReference>
<dbReference type="Gene3D" id="3.40.50.1980">
    <property type="entry name" value="Nitrogenase molybdenum iron protein domain"/>
    <property type="match status" value="3"/>
</dbReference>
<dbReference type="NCBIfam" id="TIGR01290">
    <property type="entry name" value="nifB"/>
    <property type="match status" value="1"/>
</dbReference>
<keyword evidence="4" id="KW-0004">4Fe-4S</keyword>
<dbReference type="InterPro" id="IPR050152">
    <property type="entry name" value="ChlB/BchB/BchZ"/>
</dbReference>
<feature type="domain" description="Radical SAM core" evidence="13">
    <location>
        <begin position="499"/>
        <end position="741"/>
    </location>
</feature>
<evidence type="ECO:0000256" key="8">
    <source>
        <dbReference type="ARBA" id="ARBA00023014"/>
    </source>
</evidence>
<evidence type="ECO:0000313" key="14">
    <source>
        <dbReference type="EMBL" id="AEV67924.1"/>
    </source>
</evidence>
<dbReference type="eggNOG" id="COG2710">
    <property type="taxonomic scope" value="Bacteria"/>
</dbReference>
<dbReference type="PROSITE" id="PS51918">
    <property type="entry name" value="RADICAL_SAM"/>
    <property type="match status" value="1"/>
</dbReference>
<dbReference type="GO" id="GO:0046872">
    <property type="term" value="F:metal ion binding"/>
    <property type="evidence" value="ECO:0007669"/>
    <property type="project" value="UniProtKB-KW"/>
</dbReference>
<dbReference type="InterPro" id="IPR036105">
    <property type="entry name" value="DiNase_FeMo-co_biosyn_sf"/>
</dbReference>
<evidence type="ECO:0000256" key="2">
    <source>
        <dbReference type="ARBA" id="ARBA00003522"/>
    </source>
</evidence>
<accession>G8LZM3</accession>
<evidence type="ECO:0000256" key="4">
    <source>
        <dbReference type="ARBA" id="ARBA00022485"/>
    </source>
</evidence>
<dbReference type="STRING" id="720554.Clocl_1267"/>
<dbReference type="SFLD" id="SFLDG01067">
    <property type="entry name" value="SPASM/twitch_domain_containing"/>
    <property type="match status" value="1"/>
</dbReference>
<dbReference type="KEGG" id="ccl:Clocl_1267"/>
<dbReference type="Pfam" id="PF00148">
    <property type="entry name" value="Oxidored_nitro"/>
    <property type="match status" value="1"/>
</dbReference>
<dbReference type="SFLD" id="SFLDS00029">
    <property type="entry name" value="Radical_SAM"/>
    <property type="match status" value="1"/>
</dbReference>
<dbReference type="Gene3D" id="3.20.20.70">
    <property type="entry name" value="Aldolase class I"/>
    <property type="match status" value="1"/>
</dbReference>
<organism evidence="14 15">
    <name type="scientific">Acetivibrio clariflavus (strain DSM 19732 / NBRC 101661 / EBR45)</name>
    <name type="common">Clostridium clariflavum</name>
    <dbReference type="NCBI Taxonomy" id="720554"/>
    <lineage>
        <taxon>Bacteria</taxon>
        <taxon>Bacillati</taxon>
        <taxon>Bacillota</taxon>
        <taxon>Clostridia</taxon>
        <taxon>Eubacteriales</taxon>
        <taxon>Oscillospiraceae</taxon>
        <taxon>Acetivibrio</taxon>
    </lineage>
</organism>
<dbReference type="PANTHER" id="PTHR33712:SF7">
    <property type="entry name" value="LIGHT-INDEPENDENT PROTOCHLOROPHYLLIDE REDUCTASE SUBUNIT B"/>
    <property type="match status" value="1"/>
</dbReference>
<evidence type="ECO:0000256" key="12">
    <source>
        <dbReference type="RuleBase" id="RU004021"/>
    </source>
</evidence>
<dbReference type="InterPro" id="IPR003731">
    <property type="entry name" value="Di-Nase_FeMo-co_biosynth"/>
</dbReference>
<dbReference type="CDD" id="cd00852">
    <property type="entry name" value="NifB"/>
    <property type="match status" value="1"/>
</dbReference>
<gene>
    <name evidence="14" type="ordered locus">Clocl_1267</name>
</gene>
<dbReference type="SFLD" id="SFLDG01068">
    <property type="entry name" value="FeMo_cofactor_biosynthesis_pro"/>
    <property type="match status" value="1"/>
</dbReference>
<evidence type="ECO:0000256" key="11">
    <source>
        <dbReference type="ARBA" id="ARBA00032102"/>
    </source>
</evidence>
<evidence type="ECO:0000313" key="15">
    <source>
        <dbReference type="Proteomes" id="UP000005435"/>
    </source>
</evidence>
<evidence type="ECO:0000256" key="10">
    <source>
        <dbReference type="ARBA" id="ARBA00030926"/>
    </source>
</evidence>
<dbReference type="Pfam" id="PF04055">
    <property type="entry name" value="Radical_SAM"/>
    <property type="match status" value="1"/>
</dbReference>
<dbReference type="SUPFAM" id="SSF53807">
    <property type="entry name" value="Helical backbone' metal receptor"/>
    <property type="match status" value="1"/>
</dbReference>
<dbReference type="OrthoDB" id="9800746at2"/>
<keyword evidence="7" id="KW-0408">Iron</keyword>
<dbReference type="GO" id="GO:0032324">
    <property type="term" value="P:molybdopterin cofactor biosynthetic process"/>
    <property type="evidence" value="ECO:0007669"/>
    <property type="project" value="UniProtKB-ARBA"/>
</dbReference>
<protein>
    <recommendedName>
        <fullName evidence="3">FeMo cofactor biosynthesis protein NifB</fullName>
    </recommendedName>
    <alternativeName>
        <fullName evidence="11">Nitrogenase cofactor maturase NifB</fullName>
    </alternativeName>
    <alternativeName>
        <fullName evidence="10">Radical SAM assemblase NifB</fullName>
    </alternativeName>
</protein>
<dbReference type="HOGENOM" id="CLU_014872_0_0_9"/>
<dbReference type="InterPro" id="IPR034165">
    <property type="entry name" value="NifB_C"/>
</dbReference>
<dbReference type="RefSeq" id="WP_014254539.1">
    <property type="nucleotide sequence ID" value="NC_016627.1"/>
</dbReference>
<dbReference type="PANTHER" id="PTHR33712">
    <property type="entry name" value="LIGHT-INDEPENDENT PROTOCHLOROPHYLLIDE REDUCTASE SUBUNIT B"/>
    <property type="match status" value="1"/>
</dbReference>
<name>G8LZM3_ACECE</name>
<keyword evidence="5" id="KW-0949">S-adenosyl-L-methionine</keyword>
<dbReference type="EMBL" id="CP003065">
    <property type="protein sequence ID" value="AEV67924.1"/>
    <property type="molecule type" value="Genomic_DNA"/>
</dbReference>
<comment type="function">
    <text evidence="2">Involved in the biosynthesis of the iron-molybdenum cofactor (FeMo-co or M-cluster) found in the dinitrogenase enzyme of the nitrogenase complex in nitrogen-fixing microorganisms. NifB catalyzes the crucial step of radical SAM-dependent carbide insertion that occurs concomitant with the insertion of a 9th sulfur and the rearrangement/coupling of two [4Fe-4S] clusters into a [8Fe-9S-C] cluster, the precursor to the M-cluster.</text>
</comment>
<dbReference type="SMART" id="SM00729">
    <property type="entry name" value="Elp3"/>
    <property type="match status" value="1"/>
</dbReference>
<dbReference type="PROSITE" id="PS01305">
    <property type="entry name" value="MOAA_NIFB_PQQE"/>
    <property type="match status" value="1"/>
</dbReference>
<dbReference type="CDD" id="cd01335">
    <property type="entry name" value="Radical_SAM"/>
    <property type="match status" value="1"/>
</dbReference>
<dbReference type="Proteomes" id="UP000005435">
    <property type="component" value="Chromosome"/>
</dbReference>
<dbReference type="InterPro" id="IPR005980">
    <property type="entry name" value="Nase_CF_NifB"/>
</dbReference>
<dbReference type="AlphaFoldDB" id="G8LZM3"/>
<dbReference type="InterPro" id="IPR000385">
    <property type="entry name" value="MoaA_NifB_PqqE_Fe-S-bd_CS"/>
</dbReference>
<evidence type="ECO:0000256" key="3">
    <source>
        <dbReference type="ARBA" id="ARBA00021702"/>
    </source>
</evidence>
<dbReference type="InterPro" id="IPR058240">
    <property type="entry name" value="rSAM_sf"/>
</dbReference>
<dbReference type="Pfam" id="PF02579">
    <property type="entry name" value="Nitro_FeMo-Co"/>
    <property type="match status" value="1"/>
</dbReference>
<dbReference type="SUPFAM" id="SSF53146">
    <property type="entry name" value="Nitrogenase accessory factor-like"/>
    <property type="match status" value="1"/>
</dbReference>
<dbReference type="GO" id="GO:0051539">
    <property type="term" value="F:4 iron, 4 sulfur cluster binding"/>
    <property type="evidence" value="ECO:0007669"/>
    <property type="project" value="UniProtKB-KW"/>
</dbReference>
<proteinExistence type="inferred from homology"/>
<evidence type="ECO:0000256" key="6">
    <source>
        <dbReference type="ARBA" id="ARBA00022723"/>
    </source>
</evidence>
<keyword evidence="9 12" id="KW-0535">Nitrogen fixation</keyword>
<evidence type="ECO:0000256" key="5">
    <source>
        <dbReference type="ARBA" id="ARBA00022691"/>
    </source>
</evidence>
<evidence type="ECO:0000256" key="9">
    <source>
        <dbReference type="ARBA" id="ARBA00023231"/>
    </source>
</evidence>
<dbReference type="InterPro" id="IPR007197">
    <property type="entry name" value="rSAM"/>
</dbReference>
<dbReference type="InterPro" id="IPR000510">
    <property type="entry name" value="Nase/OxRdtase_comp1"/>
</dbReference>
<dbReference type="GO" id="GO:0016163">
    <property type="term" value="F:nitrogenase activity"/>
    <property type="evidence" value="ECO:0007669"/>
    <property type="project" value="InterPro"/>
</dbReference>